<name>A0ABR3R5E9_9PLEO</name>
<organism evidence="2 3">
    <name type="scientific">Paraconiothyrium brasiliense</name>
    <dbReference type="NCBI Taxonomy" id="300254"/>
    <lineage>
        <taxon>Eukaryota</taxon>
        <taxon>Fungi</taxon>
        <taxon>Dikarya</taxon>
        <taxon>Ascomycota</taxon>
        <taxon>Pezizomycotina</taxon>
        <taxon>Dothideomycetes</taxon>
        <taxon>Pleosporomycetidae</taxon>
        <taxon>Pleosporales</taxon>
        <taxon>Massarineae</taxon>
        <taxon>Didymosphaeriaceae</taxon>
        <taxon>Paraconiothyrium</taxon>
    </lineage>
</organism>
<proteinExistence type="predicted"/>
<sequence>MPGIFNTKKSRGSKATPLEAPRQIFLLIWSARPHHWGIFLSDRYSTSSSGKIWHVRVMDMKVKQREHRSTHPTKPFKLLLSCTEKGVDILKENYVLKSERCKIIKIEDAFATEDLLDSITKKIDRTFHYEAVHENCQTFVVEVMRELESHGFATREAVDFVKKQSLASVRVTAWNRDRRHPLPDVALSNLGPRAPRVDFSSSSSASQTPRASNHSSSGASARTGSDTQRKIAEINQAKEERRRQISKHIRYVANSQARQARLAAPAGETLHRSHVREPASLGTEFEMPGSWVE</sequence>
<comment type="caution">
    <text evidence="2">The sequence shown here is derived from an EMBL/GenBank/DDBJ whole genome shotgun (WGS) entry which is preliminary data.</text>
</comment>
<feature type="compositionally biased region" description="Polar residues" evidence="1">
    <location>
        <begin position="207"/>
        <end position="226"/>
    </location>
</feature>
<keyword evidence="3" id="KW-1185">Reference proteome</keyword>
<evidence type="ECO:0000313" key="3">
    <source>
        <dbReference type="Proteomes" id="UP001521785"/>
    </source>
</evidence>
<protein>
    <recommendedName>
        <fullName evidence="4">PPPDE domain-containing protein</fullName>
    </recommendedName>
</protein>
<accession>A0ABR3R5E9</accession>
<dbReference type="EMBL" id="JAKJXO020000010">
    <property type="protein sequence ID" value="KAL1599665.1"/>
    <property type="molecule type" value="Genomic_DNA"/>
</dbReference>
<evidence type="ECO:0000256" key="1">
    <source>
        <dbReference type="SAM" id="MobiDB-lite"/>
    </source>
</evidence>
<evidence type="ECO:0008006" key="4">
    <source>
        <dbReference type="Google" id="ProtNLM"/>
    </source>
</evidence>
<feature type="region of interest" description="Disordered" evidence="1">
    <location>
        <begin position="256"/>
        <end position="293"/>
    </location>
</feature>
<dbReference type="Gene3D" id="3.90.1720.10">
    <property type="entry name" value="endopeptidase domain like (from Nostoc punctiforme)"/>
    <property type="match status" value="1"/>
</dbReference>
<dbReference type="Proteomes" id="UP001521785">
    <property type="component" value="Unassembled WGS sequence"/>
</dbReference>
<evidence type="ECO:0000313" key="2">
    <source>
        <dbReference type="EMBL" id="KAL1599665.1"/>
    </source>
</evidence>
<gene>
    <name evidence="2" type="ORF">SLS60_007468</name>
</gene>
<reference evidence="2 3" key="1">
    <citation type="submission" date="2024-02" db="EMBL/GenBank/DDBJ databases">
        <title>De novo assembly and annotation of 12 fungi associated with fruit tree decline syndrome in Ontario, Canada.</title>
        <authorList>
            <person name="Sulman M."/>
            <person name="Ellouze W."/>
            <person name="Ilyukhin E."/>
        </authorList>
    </citation>
    <scope>NUCLEOTIDE SEQUENCE [LARGE SCALE GENOMIC DNA]</scope>
    <source>
        <strain evidence="2 3">M42-189</strain>
    </source>
</reference>
<feature type="region of interest" description="Disordered" evidence="1">
    <location>
        <begin position="182"/>
        <end position="229"/>
    </location>
</feature>